<keyword evidence="5 10" id="KW-0132">Cell division</keyword>
<evidence type="ECO:0000313" key="12">
    <source>
        <dbReference type="EMBL" id="KAK9390955.1"/>
    </source>
</evidence>
<evidence type="ECO:0000256" key="9">
    <source>
        <dbReference type="ARBA" id="ARBA00040822"/>
    </source>
</evidence>
<keyword evidence="7 10" id="KW-0650">Protein phosphatase inhibitor</keyword>
<keyword evidence="13" id="KW-1185">Reference proteome</keyword>
<evidence type="ECO:0000256" key="3">
    <source>
        <dbReference type="ARBA" id="ARBA00022490"/>
    </source>
</evidence>
<comment type="similarity">
    <text evidence="2 10">Belongs to the endosulfine family.</text>
</comment>
<dbReference type="Pfam" id="PF04667">
    <property type="entry name" value="Endosulfine"/>
    <property type="match status" value="1"/>
</dbReference>
<keyword evidence="4" id="KW-0597">Phosphoprotein</keyword>
<dbReference type="PANTHER" id="PTHR10358">
    <property type="entry name" value="ENDOSULFINE"/>
    <property type="match status" value="1"/>
</dbReference>
<feature type="compositionally biased region" description="Polar residues" evidence="11">
    <location>
        <begin position="167"/>
        <end position="178"/>
    </location>
</feature>
<proteinExistence type="inferred from homology"/>
<evidence type="ECO:0000256" key="4">
    <source>
        <dbReference type="ARBA" id="ARBA00022553"/>
    </source>
</evidence>
<name>A0AAW1AN90_CROAD</name>
<evidence type="ECO:0000256" key="6">
    <source>
        <dbReference type="ARBA" id="ARBA00022776"/>
    </source>
</evidence>
<evidence type="ECO:0000256" key="11">
    <source>
        <dbReference type="SAM" id="MobiDB-lite"/>
    </source>
</evidence>
<evidence type="ECO:0000313" key="13">
    <source>
        <dbReference type="Proteomes" id="UP001474421"/>
    </source>
</evidence>
<keyword evidence="8 10" id="KW-0131">Cell cycle</keyword>
<accession>A0AAW1AN90</accession>
<comment type="caution">
    <text evidence="12">The sequence shown here is derived from an EMBL/GenBank/DDBJ whole genome shotgun (WGS) entry which is preliminary data.</text>
</comment>
<evidence type="ECO:0000256" key="1">
    <source>
        <dbReference type="ARBA" id="ARBA00004496"/>
    </source>
</evidence>
<comment type="function">
    <text evidence="10">Protein phosphatase inhibitor that specifically inhibits protein phosphatase 2A (PP2A) during mitosis.</text>
</comment>
<gene>
    <name evidence="12" type="ORF">NXF25_018285</name>
</gene>
<dbReference type="GO" id="GO:0004864">
    <property type="term" value="F:protein phosphatase inhibitor activity"/>
    <property type="evidence" value="ECO:0007669"/>
    <property type="project" value="UniProtKB-KW"/>
</dbReference>
<dbReference type="GO" id="GO:0005737">
    <property type="term" value="C:cytoplasm"/>
    <property type="evidence" value="ECO:0007669"/>
    <property type="project" value="UniProtKB-SubCell"/>
</dbReference>
<keyword evidence="6 10" id="KW-0498">Mitosis</keyword>
<keyword evidence="3 10" id="KW-0963">Cytoplasm</keyword>
<dbReference type="EMBL" id="JAOTOJ010000019">
    <property type="protein sequence ID" value="KAK9390955.1"/>
    <property type="molecule type" value="Genomic_DNA"/>
</dbReference>
<feature type="region of interest" description="Disordered" evidence="11">
    <location>
        <begin position="142"/>
        <end position="178"/>
    </location>
</feature>
<dbReference type="Proteomes" id="UP001474421">
    <property type="component" value="Unassembled WGS sequence"/>
</dbReference>
<dbReference type="PANTHER" id="PTHR10358:SF21">
    <property type="entry name" value="ALPHA-ENDOSULFINE"/>
    <property type="match status" value="1"/>
</dbReference>
<evidence type="ECO:0000256" key="8">
    <source>
        <dbReference type="ARBA" id="ARBA00023306"/>
    </source>
</evidence>
<evidence type="ECO:0000256" key="2">
    <source>
        <dbReference type="ARBA" id="ARBA00010520"/>
    </source>
</evidence>
<feature type="compositionally biased region" description="Basic and acidic residues" evidence="11">
    <location>
        <begin position="65"/>
        <end position="97"/>
    </location>
</feature>
<evidence type="ECO:0000256" key="10">
    <source>
        <dbReference type="RuleBase" id="RU363120"/>
    </source>
</evidence>
<evidence type="ECO:0000256" key="5">
    <source>
        <dbReference type="ARBA" id="ARBA00022618"/>
    </source>
</evidence>
<reference evidence="12 13" key="1">
    <citation type="journal article" date="2024" name="Proc. Natl. Acad. Sci. U.S.A.">
        <title>The genetic regulatory architecture and epigenomic basis for age-related changes in rattlesnake venom.</title>
        <authorList>
            <person name="Hogan M.P."/>
            <person name="Holding M.L."/>
            <person name="Nystrom G.S."/>
            <person name="Colston T.J."/>
            <person name="Bartlett D.A."/>
            <person name="Mason A.J."/>
            <person name="Ellsworth S.A."/>
            <person name="Rautsaw R.M."/>
            <person name="Lawrence K.C."/>
            <person name="Strickland J.L."/>
            <person name="He B."/>
            <person name="Fraser P."/>
            <person name="Margres M.J."/>
            <person name="Gilbert D.M."/>
            <person name="Gibbs H.L."/>
            <person name="Parkinson C.L."/>
            <person name="Rokyta D.R."/>
        </authorList>
    </citation>
    <scope>NUCLEOTIDE SEQUENCE [LARGE SCALE GENOMIC DNA]</scope>
    <source>
        <strain evidence="12">DRR0105</strain>
    </source>
</reference>
<sequence length="178" mass="19583">MLRGPLCSKRAEHCAYAQGASRRRQRGQASGKEGAGRAWPQRFHPRFPRAAPFGSSRLAMSDTRGGSDSRPDETGVEKQDTQEKETGIPEKEEEAKLKAKYPNIGLQKPGGSDFLMKRLQKGQKYFDSGDYNMAKAKIKNKQLPTAGTDKNLVTGDHIPTPQDLPQRKSSLVTSKLAG</sequence>
<dbReference type="AlphaFoldDB" id="A0AAW1AN90"/>
<comment type="subcellular location">
    <subcellularLocation>
        <location evidence="1 10">Cytoplasm</location>
    </subcellularLocation>
</comment>
<feature type="region of interest" description="Disordered" evidence="11">
    <location>
        <begin position="1"/>
        <end position="113"/>
    </location>
</feature>
<organism evidence="12 13">
    <name type="scientific">Crotalus adamanteus</name>
    <name type="common">Eastern diamondback rattlesnake</name>
    <dbReference type="NCBI Taxonomy" id="8729"/>
    <lineage>
        <taxon>Eukaryota</taxon>
        <taxon>Metazoa</taxon>
        <taxon>Chordata</taxon>
        <taxon>Craniata</taxon>
        <taxon>Vertebrata</taxon>
        <taxon>Euteleostomi</taxon>
        <taxon>Lepidosauria</taxon>
        <taxon>Squamata</taxon>
        <taxon>Bifurcata</taxon>
        <taxon>Unidentata</taxon>
        <taxon>Episquamata</taxon>
        <taxon>Toxicofera</taxon>
        <taxon>Serpentes</taxon>
        <taxon>Colubroidea</taxon>
        <taxon>Viperidae</taxon>
        <taxon>Crotalinae</taxon>
        <taxon>Crotalus</taxon>
    </lineage>
</organism>
<dbReference type="GO" id="GO:0051301">
    <property type="term" value="P:cell division"/>
    <property type="evidence" value="ECO:0007669"/>
    <property type="project" value="UniProtKB-KW"/>
</dbReference>
<evidence type="ECO:0000256" key="7">
    <source>
        <dbReference type="ARBA" id="ARBA00023272"/>
    </source>
</evidence>
<protein>
    <recommendedName>
        <fullName evidence="9">Alpha-endosulfine</fullName>
    </recommendedName>
</protein>
<dbReference type="InterPro" id="IPR006760">
    <property type="entry name" value="Endosulphine"/>
</dbReference>